<evidence type="ECO:0000313" key="3">
    <source>
        <dbReference type="Proteomes" id="UP001576726"/>
    </source>
</evidence>
<reference evidence="2 3" key="1">
    <citation type="submission" date="2024-09" db="EMBL/GenBank/DDBJ databases">
        <authorList>
            <person name="Zhang Y."/>
        </authorList>
    </citation>
    <scope>NUCLEOTIDE SEQUENCE [LARGE SCALE GENOMIC DNA]</scope>
    <source>
        <strain evidence="2 3">SH314</strain>
    </source>
</reference>
<protein>
    <recommendedName>
        <fullName evidence="4">Lipoprotein</fullName>
    </recommendedName>
</protein>
<keyword evidence="1" id="KW-0732">Signal</keyword>
<comment type="caution">
    <text evidence="2">The sequence shown here is derived from an EMBL/GenBank/DDBJ whole genome shotgun (WGS) entry which is preliminary data.</text>
</comment>
<organism evidence="2 3">
    <name type="scientific">Shewanella seohaensis</name>
    <dbReference type="NCBI Taxonomy" id="755175"/>
    <lineage>
        <taxon>Bacteria</taxon>
        <taxon>Pseudomonadati</taxon>
        <taxon>Pseudomonadota</taxon>
        <taxon>Gammaproteobacteria</taxon>
        <taxon>Alteromonadales</taxon>
        <taxon>Shewanellaceae</taxon>
        <taxon>Shewanella</taxon>
    </lineage>
</organism>
<feature type="signal peptide" evidence="1">
    <location>
        <begin position="1"/>
        <end position="22"/>
    </location>
</feature>
<gene>
    <name evidence="2" type="ORF">ACE02L_07330</name>
</gene>
<feature type="chain" id="PRO_5045690313" description="Lipoprotein" evidence="1">
    <location>
        <begin position="23"/>
        <end position="126"/>
    </location>
</feature>
<keyword evidence="3" id="KW-1185">Reference proteome</keyword>
<proteinExistence type="predicted"/>
<dbReference type="RefSeq" id="WP_374918802.1">
    <property type="nucleotide sequence ID" value="NZ_JBHFGJ010000003.1"/>
</dbReference>
<evidence type="ECO:0008006" key="4">
    <source>
        <dbReference type="Google" id="ProtNLM"/>
    </source>
</evidence>
<dbReference type="EMBL" id="JBHFGJ010000003">
    <property type="protein sequence ID" value="MFB2652545.1"/>
    <property type="molecule type" value="Genomic_DNA"/>
</dbReference>
<accession>A0ABV4VTW4</accession>
<sequence>MKLLLSLFTGLMLAGCSSTNSTQSMPNGIFTLTPQQADSVIVTAIKQQWPDKQLKPLPDKRIGYIFSVWWAIDHDHISVEAIPEGKERYSFSVTNSGTAPLSGNSAREDLLPLLIENATKAQSNNQ</sequence>
<dbReference type="PROSITE" id="PS51257">
    <property type="entry name" value="PROKAR_LIPOPROTEIN"/>
    <property type="match status" value="1"/>
</dbReference>
<dbReference type="Proteomes" id="UP001576726">
    <property type="component" value="Unassembled WGS sequence"/>
</dbReference>
<evidence type="ECO:0000256" key="1">
    <source>
        <dbReference type="SAM" id="SignalP"/>
    </source>
</evidence>
<name>A0ABV4VTW4_9GAMM</name>
<evidence type="ECO:0000313" key="2">
    <source>
        <dbReference type="EMBL" id="MFB2652545.1"/>
    </source>
</evidence>